<keyword evidence="9" id="KW-1185">Reference proteome</keyword>
<evidence type="ECO:0000256" key="3">
    <source>
        <dbReference type="ARBA" id="ARBA00023125"/>
    </source>
</evidence>
<protein>
    <submittedName>
        <fullName evidence="8">AP2-like ethylene-responsive transcription factor BBM</fullName>
    </submittedName>
</protein>
<dbReference type="SMART" id="SM00380">
    <property type="entry name" value="AP2"/>
    <property type="match status" value="1"/>
</dbReference>
<dbReference type="InterPro" id="IPR036955">
    <property type="entry name" value="AP2/ERF_dom_sf"/>
</dbReference>
<evidence type="ECO:0000313" key="8">
    <source>
        <dbReference type="EMBL" id="CAA2946279.1"/>
    </source>
</evidence>
<keyword evidence="4" id="KW-0804">Transcription</keyword>
<evidence type="ECO:0000256" key="2">
    <source>
        <dbReference type="ARBA" id="ARBA00023015"/>
    </source>
</evidence>
<keyword evidence="3" id="KW-0238">DNA-binding</keyword>
<dbReference type="PANTHER" id="PTHR32467">
    <property type="entry name" value="AP2-LIKE ETHYLENE-RESPONSIVE TRANSCRIPTION FACTOR"/>
    <property type="match status" value="1"/>
</dbReference>
<name>A0A8S0PIY7_OLEEU</name>
<dbReference type="Gramene" id="OE9A105807T1">
    <property type="protein sequence ID" value="OE9A105807C1"/>
    <property type="gene ID" value="OE9A105807"/>
</dbReference>
<comment type="caution">
    <text evidence="8">The sequence shown here is derived from an EMBL/GenBank/DDBJ whole genome shotgun (WGS) entry which is preliminary data.</text>
</comment>
<evidence type="ECO:0000256" key="4">
    <source>
        <dbReference type="ARBA" id="ARBA00023163"/>
    </source>
</evidence>
<sequence length="414" mass="44918">MKDVRLNSFSCSSKKQENQGGPKLENCLGVSRHTFNDQEHNNTISTDAYIYQEATEATSQTSNNNNSIGLFMIKTRLRNNPAPPQAAENKGVDEAAMGPLSVQTLSLSMSAGTQSNSHLPVTVNGIDGPADTRHIYGTIVVEERDKPGKEDKDSAGTQEEAAEAYDIAAIKFRGLNVVTNFEISRYDVKSIMESSTLPTGGAAMRLKDAEMALDIQMSVDENPSLHLTDGLNGYSAHHGWPAISFQQAQPLHMRSPYPYSHQRRDPDVNQSFCDLQQLQLGNAQNFLQHSGLHNLMSLDSSSMEHSPGSNSIIYSNNGKGDGNGTEVSFSAPVGNVIAQDEVKPLASENMFGPGTWDPYLQERNFYYQLQAASSNGVVKTASVCDQASTCNNRIPTGVPTFAARPNNMPVCHGA</sequence>
<evidence type="ECO:0000313" key="9">
    <source>
        <dbReference type="Proteomes" id="UP000594638"/>
    </source>
</evidence>
<dbReference type="AlphaFoldDB" id="A0A8S0PIY7"/>
<evidence type="ECO:0000256" key="1">
    <source>
        <dbReference type="ARBA" id="ARBA00004123"/>
    </source>
</evidence>
<gene>
    <name evidence="8" type="ORF">OLEA9_A105807</name>
</gene>
<evidence type="ECO:0000259" key="7">
    <source>
        <dbReference type="PROSITE" id="PS51032"/>
    </source>
</evidence>
<keyword evidence="2" id="KW-0805">Transcription regulation</keyword>
<dbReference type="GO" id="GO:0005634">
    <property type="term" value="C:nucleus"/>
    <property type="evidence" value="ECO:0007669"/>
    <property type="project" value="UniProtKB-SubCell"/>
</dbReference>
<dbReference type="Proteomes" id="UP000594638">
    <property type="component" value="Unassembled WGS sequence"/>
</dbReference>
<dbReference type="Gene3D" id="3.30.730.10">
    <property type="entry name" value="AP2/ERF domain"/>
    <property type="match status" value="1"/>
</dbReference>
<dbReference type="PROSITE" id="PS51032">
    <property type="entry name" value="AP2_ERF"/>
    <property type="match status" value="1"/>
</dbReference>
<accession>A0A8S0PIY7</accession>
<proteinExistence type="predicted"/>
<organism evidence="8 9">
    <name type="scientific">Olea europaea subsp. europaea</name>
    <dbReference type="NCBI Taxonomy" id="158383"/>
    <lineage>
        <taxon>Eukaryota</taxon>
        <taxon>Viridiplantae</taxon>
        <taxon>Streptophyta</taxon>
        <taxon>Embryophyta</taxon>
        <taxon>Tracheophyta</taxon>
        <taxon>Spermatophyta</taxon>
        <taxon>Magnoliopsida</taxon>
        <taxon>eudicotyledons</taxon>
        <taxon>Gunneridae</taxon>
        <taxon>Pentapetalae</taxon>
        <taxon>asterids</taxon>
        <taxon>lamiids</taxon>
        <taxon>Lamiales</taxon>
        <taxon>Oleaceae</taxon>
        <taxon>Oleeae</taxon>
        <taxon>Olea</taxon>
    </lineage>
</organism>
<dbReference type="GO" id="GO:0003700">
    <property type="term" value="F:DNA-binding transcription factor activity"/>
    <property type="evidence" value="ECO:0007669"/>
    <property type="project" value="InterPro"/>
</dbReference>
<dbReference type="GO" id="GO:0003677">
    <property type="term" value="F:DNA binding"/>
    <property type="evidence" value="ECO:0007669"/>
    <property type="project" value="UniProtKB-KW"/>
</dbReference>
<dbReference type="EMBL" id="CACTIH010000063">
    <property type="protein sequence ID" value="CAA2946279.1"/>
    <property type="molecule type" value="Genomic_DNA"/>
</dbReference>
<evidence type="ECO:0000256" key="5">
    <source>
        <dbReference type="ARBA" id="ARBA00023242"/>
    </source>
</evidence>
<feature type="domain" description="AP2/ERF" evidence="7">
    <location>
        <begin position="122"/>
        <end position="182"/>
    </location>
</feature>
<dbReference type="PANTHER" id="PTHR32467:SF218">
    <property type="entry name" value="AP2-LIKE ETHYLENE-RESPONSIVE TRANSCRIPTION FACTOR PLT2"/>
    <property type="match status" value="1"/>
</dbReference>
<keyword evidence="5" id="KW-0539">Nucleus</keyword>
<evidence type="ECO:0000256" key="6">
    <source>
        <dbReference type="SAM" id="MobiDB-lite"/>
    </source>
</evidence>
<comment type="subcellular location">
    <subcellularLocation>
        <location evidence="1">Nucleus</location>
    </subcellularLocation>
</comment>
<feature type="region of interest" description="Disordered" evidence="6">
    <location>
        <begin position="1"/>
        <end position="25"/>
    </location>
</feature>
<dbReference type="InterPro" id="IPR001471">
    <property type="entry name" value="AP2/ERF_dom"/>
</dbReference>
<dbReference type="OrthoDB" id="914232at2759"/>
<reference evidence="8 9" key="1">
    <citation type="submission" date="2019-12" db="EMBL/GenBank/DDBJ databases">
        <authorList>
            <person name="Alioto T."/>
            <person name="Alioto T."/>
            <person name="Gomez Garrido J."/>
        </authorList>
    </citation>
    <scope>NUCLEOTIDE SEQUENCE [LARGE SCALE GENOMIC DNA]</scope>
</reference>